<dbReference type="InterPro" id="IPR029000">
    <property type="entry name" value="Cyclophilin-like_dom_sf"/>
</dbReference>
<dbReference type="NCBIfam" id="TIGR00724">
    <property type="entry name" value="urea_amlyse_rel"/>
    <property type="match status" value="1"/>
</dbReference>
<proteinExistence type="predicted"/>
<dbReference type="PANTHER" id="PTHR43309:SF3">
    <property type="entry name" value="5-OXOPROLINASE SUBUNIT C"/>
    <property type="match status" value="1"/>
</dbReference>
<dbReference type="PANTHER" id="PTHR43309">
    <property type="entry name" value="5-OXOPROLINASE SUBUNIT C"/>
    <property type="match status" value="1"/>
</dbReference>
<dbReference type="EMBL" id="RHLK01000002">
    <property type="protein sequence ID" value="MVO98922.1"/>
    <property type="molecule type" value="Genomic_DNA"/>
</dbReference>
<evidence type="ECO:0000256" key="1">
    <source>
        <dbReference type="ARBA" id="ARBA00022741"/>
    </source>
</evidence>
<dbReference type="GO" id="GO:0016787">
    <property type="term" value="F:hydrolase activity"/>
    <property type="evidence" value="ECO:0007669"/>
    <property type="project" value="UniProtKB-KW"/>
</dbReference>
<reference evidence="5 6" key="1">
    <citation type="journal article" date="2019" name="Microorganisms">
        <title>Paenibacillus lutrae sp. nov., A Chitinolytic Species Isolated from A River Otter in Castril Natural Park, Granada, Spain.</title>
        <authorList>
            <person name="Rodriguez M."/>
            <person name="Reina J.C."/>
            <person name="Bejar V."/>
            <person name="Llamas I."/>
        </authorList>
    </citation>
    <scope>NUCLEOTIDE SEQUENCE [LARGE SCALE GENOMIC DNA]</scope>
    <source>
        <strain evidence="5 6">N10</strain>
    </source>
</reference>
<evidence type="ECO:0000313" key="6">
    <source>
        <dbReference type="Proteomes" id="UP000490800"/>
    </source>
</evidence>
<dbReference type="Gene3D" id="2.40.100.10">
    <property type="entry name" value="Cyclophilin-like"/>
    <property type="match status" value="1"/>
</dbReference>
<dbReference type="GO" id="GO:0016829">
    <property type="term" value="F:lyase activity"/>
    <property type="evidence" value="ECO:0007669"/>
    <property type="project" value="UniProtKB-KW"/>
</dbReference>
<comment type="caution">
    <text evidence="5">The sequence shown here is derived from an EMBL/GenBank/DDBJ whole genome shotgun (WGS) entry which is preliminary data.</text>
</comment>
<feature type="domain" description="Carboxyltransferase" evidence="4">
    <location>
        <begin position="24"/>
        <end position="332"/>
    </location>
</feature>
<sequence>MALLVNQAGLYTTVQDQGRTGLRRYGMVQSGAMDRRSARIANMLVGNPPDAAVLEWTLRGPKLTVGRDMLMAFCGAQSVIKADGHPVNGWQAVYIPAGTVLDLGNASEGCRGYLAAAGGIDVPEVMGSRSTYVRAALGGLEGRPLAAGDRLPIGEPGPTADRMLGLLAADGRSERAAAALPAGPAVKAAPWSVSHSLRPASAKAAVLRMVRGHEADRFVPGPHGLAGLLGGVYRVLPQSDRMGCRLLGAQLKLVERTQMVSESVVPGTIQVPPDGQPIVLGADSQTTGGYPRIGHVISADLPILAQLPPGASVRFSEVTLEEAHAAITREETDLRRLEAALHMRMVRIGRGSVS</sequence>
<keyword evidence="6" id="KW-1185">Reference proteome</keyword>
<organism evidence="5 6">
    <name type="scientific">Paenibacillus lutrae</name>
    <dbReference type="NCBI Taxonomy" id="2078573"/>
    <lineage>
        <taxon>Bacteria</taxon>
        <taxon>Bacillati</taxon>
        <taxon>Bacillota</taxon>
        <taxon>Bacilli</taxon>
        <taxon>Bacillales</taxon>
        <taxon>Paenibacillaceae</taxon>
        <taxon>Paenibacillus</taxon>
    </lineage>
</organism>
<dbReference type="GO" id="GO:0005524">
    <property type="term" value="F:ATP binding"/>
    <property type="evidence" value="ECO:0007669"/>
    <property type="project" value="UniProtKB-KW"/>
</dbReference>
<keyword evidence="2" id="KW-0378">Hydrolase</keyword>
<evidence type="ECO:0000313" key="5">
    <source>
        <dbReference type="EMBL" id="MVO98922.1"/>
    </source>
</evidence>
<keyword evidence="3" id="KW-0067">ATP-binding</keyword>
<name>A0A7X3FG13_9BACL</name>
<dbReference type="RefSeq" id="WP_157333487.1">
    <property type="nucleotide sequence ID" value="NZ_RHLK01000002.1"/>
</dbReference>
<dbReference type="Proteomes" id="UP000490800">
    <property type="component" value="Unassembled WGS sequence"/>
</dbReference>
<dbReference type="OrthoDB" id="9782422at2"/>
<gene>
    <name evidence="5" type="ORF">EDM21_05205</name>
</gene>
<protein>
    <submittedName>
        <fullName evidence="5">5-oxoprolinase/urea amidolyase family protein</fullName>
    </submittedName>
</protein>
<dbReference type="Pfam" id="PF02626">
    <property type="entry name" value="CT_A_B"/>
    <property type="match status" value="1"/>
</dbReference>
<dbReference type="InterPro" id="IPR003778">
    <property type="entry name" value="CT_A_B"/>
</dbReference>
<keyword evidence="1" id="KW-0547">Nucleotide-binding</keyword>
<dbReference type="SUPFAM" id="SSF50891">
    <property type="entry name" value="Cyclophilin-like"/>
    <property type="match status" value="1"/>
</dbReference>
<dbReference type="AlphaFoldDB" id="A0A7X3FG13"/>
<accession>A0A7X3FG13</accession>
<keyword evidence="5" id="KW-0456">Lyase</keyword>
<evidence type="ECO:0000259" key="4">
    <source>
        <dbReference type="SMART" id="SM00797"/>
    </source>
</evidence>
<dbReference type="InterPro" id="IPR052708">
    <property type="entry name" value="PxpC"/>
</dbReference>
<dbReference type="SMART" id="SM00797">
    <property type="entry name" value="AHS2"/>
    <property type="match status" value="1"/>
</dbReference>
<evidence type="ECO:0000256" key="3">
    <source>
        <dbReference type="ARBA" id="ARBA00022840"/>
    </source>
</evidence>
<evidence type="ECO:0000256" key="2">
    <source>
        <dbReference type="ARBA" id="ARBA00022801"/>
    </source>
</evidence>